<keyword evidence="1" id="KW-0732">Signal</keyword>
<dbReference type="InterPro" id="IPR006059">
    <property type="entry name" value="SBP"/>
</dbReference>
<dbReference type="InterPro" id="IPR050490">
    <property type="entry name" value="Bact_solute-bd_prot1"/>
</dbReference>
<feature type="chain" id="PRO_5047383091" evidence="1">
    <location>
        <begin position="33"/>
        <end position="434"/>
    </location>
</feature>
<feature type="signal peptide" evidence="1">
    <location>
        <begin position="1"/>
        <end position="32"/>
    </location>
</feature>
<evidence type="ECO:0000313" key="2">
    <source>
        <dbReference type="EMBL" id="MFC7405513.1"/>
    </source>
</evidence>
<evidence type="ECO:0000313" key="3">
    <source>
        <dbReference type="Proteomes" id="UP001596455"/>
    </source>
</evidence>
<dbReference type="Gene3D" id="3.40.190.10">
    <property type="entry name" value="Periplasmic binding protein-like II"/>
    <property type="match status" value="2"/>
</dbReference>
<gene>
    <name evidence="2" type="ORF">ACFQQL_10380</name>
</gene>
<sequence length="434" mass="46094">MSSTPKHVRRSTALLCAATALSLVGCSGFVNQGGADGTNGGTASGVTAYVSTEQGTGLETLVGGFEEESATTLDLTSAETADLNQQLTVQLGSGTAPDLFRVSPGDSSPVAAGVLGSEGTLLDLSEEPWVDAVDDDTADLASVDGNLYGFPVARNSLVMAYNVSIFEELDLEPPTTWSELLDVSQAIEDSGRTAQALGLADGAIYLQFYVYALAGTLLYGPEPNLDDRMRADEVNFADHPGWTEVFEKYLELRDRGFFTEDALGVPFDQAMQDLATGEAGMMLLTNSSLPQVYGYAPNGPEDIGIFAMPADDDADATLLPTAPDYLAVNAEAENPEGARAFLEYLARPRNVGTYADALSVMPGLDIDVDVSGDQLEPLEPLVDEGRIVPYANYLWPNGDVQQTMLQSGAQLHAAEISVEDLLTRMDQDYDQGTP</sequence>
<organism evidence="2 3">
    <name type="scientific">Georgenia alba</name>
    <dbReference type="NCBI Taxonomy" id="2233858"/>
    <lineage>
        <taxon>Bacteria</taxon>
        <taxon>Bacillati</taxon>
        <taxon>Actinomycetota</taxon>
        <taxon>Actinomycetes</taxon>
        <taxon>Micrococcales</taxon>
        <taxon>Bogoriellaceae</taxon>
        <taxon>Georgenia</taxon>
    </lineage>
</organism>
<protein>
    <submittedName>
        <fullName evidence="2">ABC transporter substrate-binding protein</fullName>
    </submittedName>
</protein>
<dbReference type="RefSeq" id="WP_382394016.1">
    <property type="nucleotide sequence ID" value="NZ_JBHTCQ010000002.1"/>
</dbReference>
<accession>A0ABW2Q7N0</accession>
<evidence type="ECO:0000256" key="1">
    <source>
        <dbReference type="SAM" id="SignalP"/>
    </source>
</evidence>
<dbReference type="PANTHER" id="PTHR43649">
    <property type="entry name" value="ARABINOSE-BINDING PROTEIN-RELATED"/>
    <property type="match status" value="1"/>
</dbReference>
<dbReference type="PROSITE" id="PS51257">
    <property type="entry name" value="PROKAR_LIPOPROTEIN"/>
    <property type="match status" value="1"/>
</dbReference>
<reference evidence="3" key="1">
    <citation type="journal article" date="2019" name="Int. J. Syst. Evol. Microbiol.">
        <title>The Global Catalogue of Microorganisms (GCM) 10K type strain sequencing project: providing services to taxonomists for standard genome sequencing and annotation.</title>
        <authorList>
            <consortium name="The Broad Institute Genomics Platform"/>
            <consortium name="The Broad Institute Genome Sequencing Center for Infectious Disease"/>
            <person name="Wu L."/>
            <person name="Ma J."/>
        </authorList>
    </citation>
    <scope>NUCLEOTIDE SEQUENCE [LARGE SCALE GENOMIC DNA]</scope>
    <source>
        <strain evidence="3">JCM 1490</strain>
    </source>
</reference>
<name>A0ABW2Q7N0_9MICO</name>
<dbReference type="EMBL" id="JBHTCQ010000002">
    <property type="protein sequence ID" value="MFC7405513.1"/>
    <property type="molecule type" value="Genomic_DNA"/>
</dbReference>
<dbReference type="SUPFAM" id="SSF53850">
    <property type="entry name" value="Periplasmic binding protein-like II"/>
    <property type="match status" value="1"/>
</dbReference>
<dbReference type="Proteomes" id="UP001596455">
    <property type="component" value="Unassembled WGS sequence"/>
</dbReference>
<keyword evidence="3" id="KW-1185">Reference proteome</keyword>
<dbReference type="Pfam" id="PF01547">
    <property type="entry name" value="SBP_bac_1"/>
    <property type="match status" value="1"/>
</dbReference>
<comment type="caution">
    <text evidence="2">The sequence shown here is derived from an EMBL/GenBank/DDBJ whole genome shotgun (WGS) entry which is preliminary data.</text>
</comment>
<proteinExistence type="predicted"/>